<proteinExistence type="predicted"/>
<dbReference type="AlphaFoldDB" id="A0A2K1JL52"/>
<protein>
    <submittedName>
        <fullName evidence="1 2">Uncharacterized protein</fullName>
    </submittedName>
</protein>
<dbReference type="EnsemblPlants" id="Pp3c13_8120V3.1">
    <property type="protein sequence ID" value="Pp3c13_8120V3.1"/>
    <property type="gene ID" value="Pp3c13_8120"/>
</dbReference>
<accession>A0A2K1JL52</accession>
<organism evidence="1">
    <name type="scientific">Physcomitrium patens</name>
    <name type="common">Spreading-leaved earth moss</name>
    <name type="synonym">Physcomitrella patens</name>
    <dbReference type="NCBI Taxonomy" id="3218"/>
    <lineage>
        <taxon>Eukaryota</taxon>
        <taxon>Viridiplantae</taxon>
        <taxon>Streptophyta</taxon>
        <taxon>Embryophyta</taxon>
        <taxon>Bryophyta</taxon>
        <taxon>Bryophytina</taxon>
        <taxon>Bryopsida</taxon>
        <taxon>Funariidae</taxon>
        <taxon>Funariales</taxon>
        <taxon>Funariaceae</taxon>
        <taxon>Physcomitrium</taxon>
    </lineage>
</organism>
<evidence type="ECO:0000313" key="2">
    <source>
        <dbReference type="EnsemblPlants" id="Pp3c13_8120V3.1"/>
    </source>
</evidence>
<reference evidence="2" key="3">
    <citation type="submission" date="2020-12" db="UniProtKB">
        <authorList>
            <consortium name="EnsemblPlants"/>
        </authorList>
    </citation>
    <scope>IDENTIFICATION</scope>
</reference>
<sequence>MRHELEEFVKCTISEDKRQPNVSYFKIFGYKVHIFILKDIRKKLDSHTQEAIFLDYIKFNSIKALLTLAAEYKLEILS</sequence>
<dbReference type="EMBL" id="ABEU02000013">
    <property type="protein sequence ID" value="PNR42282.1"/>
    <property type="molecule type" value="Genomic_DNA"/>
</dbReference>
<reference evidence="1 3" key="1">
    <citation type="journal article" date="2008" name="Science">
        <title>The Physcomitrella genome reveals evolutionary insights into the conquest of land by plants.</title>
        <authorList>
            <person name="Rensing S."/>
            <person name="Lang D."/>
            <person name="Zimmer A."/>
            <person name="Terry A."/>
            <person name="Salamov A."/>
            <person name="Shapiro H."/>
            <person name="Nishiyama T."/>
            <person name="Perroud P.-F."/>
            <person name="Lindquist E."/>
            <person name="Kamisugi Y."/>
            <person name="Tanahashi T."/>
            <person name="Sakakibara K."/>
            <person name="Fujita T."/>
            <person name="Oishi K."/>
            <person name="Shin-I T."/>
            <person name="Kuroki Y."/>
            <person name="Toyoda A."/>
            <person name="Suzuki Y."/>
            <person name="Hashimoto A."/>
            <person name="Yamaguchi K."/>
            <person name="Sugano A."/>
            <person name="Kohara Y."/>
            <person name="Fujiyama A."/>
            <person name="Anterola A."/>
            <person name="Aoki S."/>
            <person name="Ashton N."/>
            <person name="Barbazuk W.B."/>
            <person name="Barker E."/>
            <person name="Bennetzen J."/>
            <person name="Bezanilla M."/>
            <person name="Blankenship R."/>
            <person name="Cho S.H."/>
            <person name="Dutcher S."/>
            <person name="Estelle M."/>
            <person name="Fawcett J.A."/>
            <person name="Gundlach H."/>
            <person name="Hanada K."/>
            <person name="Heyl A."/>
            <person name="Hicks K.A."/>
            <person name="Hugh J."/>
            <person name="Lohr M."/>
            <person name="Mayer K."/>
            <person name="Melkozernov A."/>
            <person name="Murata T."/>
            <person name="Nelson D."/>
            <person name="Pils B."/>
            <person name="Prigge M."/>
            <person name="Reiss B."/>
            <person name="Renner T."/>
            <person name="Rombauts S."/>
            <person name="Rushton P."/>
            <person name="Sanderfoot A."/>
            <person name="Schween G."/>
            <person name="Shiu S.-H."/>
            <person name="Stueber K."/>
            <person name="Theodoulou F.L."/>
            <person name="Tu H."/>
            <person name="Van de Peer Y."/>
            <person name="Verrier P.J."/>
            <person name="Waters E."/>
            <person name="Wood A."/>
            <person name="Yang L."/>
            <person name="Cove D."/>
            <person name="Cuming A."/>
            <person name="Hasebe M."/>
            <person name="Lucas S."/>
            <person name="Mishler D.B."/>
            <person name="Reski R."/>
            <person name="Grigoriev I."/>
            <person name="Quatrano R.S."/>
            <person name="Boore J.L."/>
        </authorList>
    </citation>
    <scope>NUCLEOTIDE SEQUENCE [LARGE SCALE GENOMIC DNA]</scope>
    <source>
        <strain evidence="2 3">cv. Gransden 2004</strain>
    </source>
</reference>
<dbReference type="Proteomes" id="UP000006727">
    <property type="component" value="Chromosome 13"/>
</dbReference>
<reference evidence="1 3" key="2">
    <citation type="journal article" date="2018" name="Plant J.">
        <title>The Physcomitrella patens chromosome-scale assembly reveals moss genome structure and evolution.</title>
        <authorList>
            <person name="Lang D."/>
            <person name="Ullrich K.K."/>
            <person name="Murat F."/>
            <person name="Fuchs J."/>
            <person name="Jenkins J."/>
            <person name="Haas F.B."/>
            <person name="Piednoel M."/>
            <person name="Gundlach H."/>
            <person name="Van Bel M."/>
            <person name="Meyberg R."/>
            <person name="Vives C."/>
            <person name="Morata J."/>
            <person name="Symeonidi A."/>
            <person name="Hiss M."/>
            <person name="Muchero W."/>
            <person name="Kamisugi Y."/>
            <person name="Saleh O."/>
            <person name="Blanc G."/>
            <person name="Decker E.L."/>
            <person name="van Gessel N."/>
            <person name="Grimwood J."/>
            <person name="Hayes R.D."/>
            <person name="Graham S.W."/>
            <person name="Gunter L.E."/>
            <person name="McDaniel S.F."/>
            <person name="Hoernstein S.N.W."/>
            <person name="Larsson A."/>
            <person name="Li F.W."/>
            <person name="Perroud P.F."/>
            <person name="Phillips J."/>
            <person name="Ranjan P."/>
            <person name="Rokshar D.S."/>
            <person name="Rothfels C.J."/>
            <person name="Schneider L."/>
            <person name="Shu S."/>
            <person name="Stevenson D.W."/>
            <person name="Thummler F."/>
            <person name="Tillich M."/>
            <person name="Villarreal Aguilar J.C."/>
            <person name="Widiez T."/>
            <person name="Wong G.K."/>
            <person name="Wymore A."/>
            <person name="Zhang Y."/>
            <person name="Zimmer A.D."/>
            <person name="Quatrano R.S."/>
            <person name="Mayer K.F.X."/>
            <person name="Goodstein D."/>
            <person name="Casacuberta J.M."/>
            <person name="Vandepoele K."/>
            <person name="Reski R."/>
            <person name="Cuming A.C."/>
            <person name="Tuskan G.A."/>
            <person name="Maumus F."/>
            <person name="Salse J."/>
            <person name="Schmutz J."/>
            <person name="Rensing S.A."/>
        </authorList>
    </citation>
    <scope>NUCLEOTIDE SEQUENCE [LARGE SCALE GENOMIC DNA]</scope>
    <source>
        <strain evidence="2 3">cv. Gransden 2004</strain>
    </source>
</reference>
<name>A0A2K1JL52_PHYPA</name>
<evidence type="ECO:0000313" key="3">
    <source>
        <dbReference type="Proteomes" id="UP000006727"/>
    </source>
</evidence>
<keyword evidence="3" id="KW-1185">Reference proteome</keyword>
<dbReference type="InParanoid" id="A0A2K1JL52"/>
<dbReference type="Gramene" id="Pp3c13_8120V3.1">
    <property type="protein sequence ID" value="Pp3c13_8120V3.1"/>
    <property type="gene ID" value="Pp3c13_8120"/>
</dbReference>
<evidence type="ECO:0000313" key="1">
    <source>
        <dbReference type="EMBL" id="PNR42282.1"/>
    </source>
</evidence>
<gene>
    <name evidence="1" type="ORF">PHYPA_017111</name>
</gene>